<feature type="region of interest" description="Disordered" evidence="1">
    <location>
        <begin position="32"/>
        <end position="58"/>
    </location>
</feature>
<dbReference type="Proteomes" id="UP001278500">
    <property type="component" value="Unassembled WGS sequence"/>
</dbReference>
<comment type="caution">
    <text evidence="3">The sequence shown here is derived from an EMBL/GenBank/DDBJ whole genome shotgun (WGS) entry which is preliminary data.</text>
</comment>
<feature type="transmembrane region" description="Helical" evidence="2">
    <location>
        <begin position="6"/>
        <end position="28"/>
    </location>
</feature>
<keyword evidence="4" id="KW-1185">Reference proteome</keyword>
<sequence>MYRVYVYVPVLVSGLFGVAIPWTLPLALKREPKRRGGCSGRRRKRVMRKKKKRDSRLHSRKALPCLFWSGLGYCVLLYLHSTKEKSSHPHHDRDIALLPCDWDLS</sequence>
<proteinExistence type="predicted"/>
<reference evidence="3" key="2">
    <citation type="submission" date="2023-06" db="EMBL/GenBank/DDBJ databases">
        <authorList>
            <consortium name="Lawrence Berkeley National Laboratory"/>
            <person name="Haridas S."/>
            <person name="Hensen N."/>
            <person name="Bonometti L."/>
            <person name="Westerberg I."/>
            <person name="Brannstrom I.O."/>
            <person name="Guillou S."/>
            <person name="Cros-Aarteil S."/>
            <person name="Calhoun S."/>
            <person name="Kuo A."/>
            <person name="Mondo S."/>
            <person name="Pangilinan J."/>
            <person name="Riley R."/>
            <person name="Labutti K."/>
            <person name="Andreopoulos B."/>
            <person name="Lipzen A."/>
            <person name="Chen C."/>
            <person name="Yanf M."/>
            <person name="Daum C."/>
            <person name="Ng V."/>
            <person name="Clum A."/>
            <person name="Steindorff A."/>
            <person name="Ohm R."/>
            <person name="Martin F."/>
            <person name="Silar P."/>
            <person name="Natvig D."/>
            <person name="Lalanne C."/>
            <person name="Gautier V."/>
            <person name="Ament-Velasquez S.L."/>
            <person name="Kruys A."/>
            <person name="Hutchinson M.I."/>
            <person name="Powell A.J."/>
            <person name="Barry K."/>
            <person name="Miller A.N."/>
            <person name="Grigoriev I.V."/>
            <person name="Debuchy R."/>
            <person name="Gladieux P."/>
            <person name="Thoren M.H."/>
            <person name="Johannesson H."/>
        </authorList>
    </citation>
    <scope>NUCLEOTIDE SEQUENCE</scope>
    <source>
        <strain evidence="3">CBS 560.94</strain>
    </source>
</reference>
<dbReference type="AlphaFoldDB" id="A0AAE0JNI5"/>
<organism evidence="3 4">
    <name type="scientific">Neurospora tetraspora</name>
    <dbReference type="NCBI Taxonomy" id="94610"/>
    <lineage>
        <taxon>Eukaryota</taxon>
        <taxon>Fungi</taxon>
        <taxon>Dikarya</taxon>
        <taxon>Ascomycota</taxon>
        <taxon>Pezizomycotina</taxon>
        <taxon>Sordariomycetes</taxon>
        <taxon>Sordariomycetidae</taxon>
        <taxon>Sordariales</taxon>
        <taxon>Sordariaceae</taxon>
        <taxon>Neurospora</taxon>
    </lineage>
</organism>
<accession>A0AAE0JNI5</accession>
<keyword evidence="2" id="KW-0472">Membrane</keyword>
<protein>
    <submittedName>
        <fullName evidence="3">Uncharacterized protein</fullName>
    </submittedName>
</protein>
<evidence type="ECO:0000313" key="3">
    <source>
        <dbReference type="EMBL" id="KAK3354129.1"/>
    </source>
</evidence>
<dbReference type="RefSeq" id="XP_062685507.1">
    <property type="nucleotide sequence ID" value="XM_062820840.1"/>
</dbReference>
<keyword evidence="2" id="KW-1133">Transmembrane helix</keyword>
<reference evidence="3" key="1">
    <citation type="journal article" date="2023" name="Mol. Phylogenet. Evol.">
        <title>Genome-scale phylogeny and comparative genomics of the fungal order Sordariales.</title>
        <authorList>
            <person name="Hensen N."/>
            <person name="Bonometti L."/>
            <person name="Westerberg I."/>
            <person name="Brannstrom I.O."/>
            <person name="Guillou S."/>
            <person name="Cros-Aarteil S."/>
            <person name="Calhoun S."/>
            <person name="Haridas S."/>
            <person name="Kuo A."/>
            <person name="Mondo S."/>
            <person name="Pangilinan J."/>
            <person name="Riley R."/>
            <person name="LaButti K."/>
            <person name="Andreopoulos B."/>
            <person name="Lipzen A."/>
            <person name="Chen C."/>
            <person name="Yan M."/>
            <person name="Daum C."/>
            <person name="Ng V."/>
            <person name="Clum A."/>
            <person name="Steindorff A."/>
            <person name="Ohm R.A."/>
            <person name="Martin F."/>
            <person name="Silar P."/>
            <person name="Natvig D.O."/>
            <person name="Lalanne C."/>
            <person name="Gautier V."/>
            <person name="Ament-Velasquez S.L."/>
            <person name="Kruys A."/>
            <person name="Hutchinson M.I."/>
            <person name="Powell A.J."/>
            <person name="Barry K."/>
            <person name="Miller A.N."/>
            <person name="Grigoriev I.V."/>
            <person name="Debuchy R."/>
            <person name="Gladieux P."/>
            <person name="Hiltunen Thoren M."/>
            <person name="Johannesson H."/>
        </authorList>
    </citation>
    <scope>NUCLEOTIDE SEQUENCE</scope>
    <source>
        <strain evidence="3">CBS 560.94</strain>
    </source>
</reference>
<name>A0AAE0JNI5_9PEZI</name>
<evidence type="ECO:0000313" key="4">
    <source>
        <dbReference type="Proteomes" id="UP001278500"/>
    </source>
</evidence>
<dbReference type="GeneID" id="87857994"/>
<feature type="transmembrane region" description="Helical" evidence="2">
    <location>
        <begin position="62"/>
        <end position="80"/>
    </location>
</feature>
<dbReference type="EMBL" id="JAUEPP010000001">
    <property type="protein sequence ID" value="KAK3354129.1"/>
    <property type="molecule type" value="Genomic_DNA"/>
</dbReference>
<evidence type="ECO:0000256" key="2">
    <source>
        <dbReference type="SAM" id="Phobius"/>
    </source>
</evidence>
<keyword evidence="2" id="KW-0812">Transmembrane</keyword>
<gene>
    <name evidence="3" type="ORF">B0H65DRAFT_1337</name>
</gene>
<evidence type="ECO:0000256" key="1">
    <source>
        <dbReference type="SAM" id="MobiDB-lite"/>
    </source>
</evidence>